<proteinExistence type="predicted"/>
<accession>A0A0S4KHZ6</accession>
<dbReference type="AlphaFoldDB" id="A0A0S4KHZ6"/>
<evidence type="ECO:0000256" key="1">
    <source>
        <dbReference type="SAM" id="MobiDB-lite"/>
    </source>
</evidence>
<organism evidence="2 3">
    <name type="scientific">Bodo saltans</name>
    <name type="common">Flagellated protozoan</name>
    <dbReference type="NCBI Taxonomy" id="75058"/>
    <lineage>
        <taxon>Eukaryota</taxon>
        <taxon>Discoba</taxon>
        <taxon>Euglenozoa</taxon>
        <taxon>Kinetoplastea</taxon>
        <taxon>Metakinetoplastina</taxon>
        <taxon>Eubodonida</taxon>
        <taxon>Bodonidae</taxon>
        <taxon>Bodo</taxon>
    </lineage>
</organism>
<dbReference type="EMBL" id="CYKH01000544">
    <property type="protein sequence ID" value="CUI14159.1"/>
    <property type="molecule type" value="Genomic_DNA"/>
</dbReference>
<sequence>MELSLQTFLWLRDKGGLSSQAAVPSQYNNGMMSVSHDGIQDIASGLPLVRVLHHYCCHRFDAPQELLPVVPTSTVPQSSSKVVHAPQQQPYISLVAARTHNWQVVQKIVQSALDYEIPADQLDAVQRLGDALEALLIVKAIFDLVRTHRSKEKQAREQHKSLINDAGAVEVKKLLESKSVAPSKQIKIASAAPPVKGRNSPKRYQSPLKSKASAVAK</sequence>
<dbReference type="Proteomes" id="UP000051952">
    <property type="component" value="Unassembled WGS sequence"/>
</dbReference>
<evidence type="ECO:0000313" key="3">
    <source>
        <dbReference type="Proteomes" id="UP000051952"/>
    </source>
</evidence>
<name>A0A0S4KHZ6_BODSA</name>
<gene>
    <name evidence="2" type="ORF">BSAL_71240</name>
</gene>
<dbReference type="VEuPathDB" id="TriTrypDB:BSAL_71240"/>
<evidence type="ECO:0000313" key="2">
    <source>
        <dbReference type="EMBL" id="CUI14159.1"/>
    </source>
</evidence>
<reference evidence="3" key="1">
    <citation type="submission" date="2015-09" db="EMBL/GenBank/DDBJ databases">
        <authorList>
            <consortium name="Pathogen Informatics"/>
        </authorList>
    </citation>
    <scope>NUCLEOTIDE SEQUENCE [LARGE SCALE GENOMIC DNA]</scope>
    <source>
        <strain evidence="3">Lake Konstanz</strain>
    </source>
</reference>
<protein>
    <submittedName>
        <fullName evidence="2">Uncharacterized protein</fullName>
    </submittedName>
</protein>
<feature type="region of interest" description="Disordered" evidence="1">
    <location>
        <begin position="179"/>
        <end position="217"/>
    </location>
</feature>
<keyword evidence="3" id="KW-1185">Reference proteome</keyword>